<feature type="transmembrane region" description="Helical" evidence="1">
    <location>
        <begin position="44"/>
        <end position="64"/>
    </location>
</feature>
<keyword evidence="1" id="KW-1133">Transmembrane helix</keyword>
<dbReference type="Pfam" id="PF03729">
    <property type="entry name" value="DUF308"/>
    <property type="match status" value="2"/>
</dbReference>
<evidence type="ECO:0000313" key="3">
    <source>
        <dbReference type="Proteomes" id="UP001597297"/>
    </source>
</evidence>
<protein>
    <submittedName>
        <fullName evidence="2">HdeD family acid-resistance protein</fullName>
    </submittedName>
</protein>
<evidence type="ECO:0000256" key="1">
    <source>
        <dbReference type="SAM" id="Phobius"/>
    </source>
</evidence>
<comment type="caution">
    <text evidence="2">The sequence shown here is derived from an EMBL/GenBank/DDBJ whole genome shotgun (WGS) entry which is preliminary data.</text>
</comment>
<evidence type="ECO:0000313" key="2">
    <source>
        <dbReference type="EMBL" id="MFD2276047.1"/>
    </source>
</evidence>
<feature type="transmembrane region" description="Helical" evidence="1">
    <location>
        <begin position="102"/>
        <end position="121"/>
    </location>
</feature>
<dbReference type="EMBL" id="JBHUJC010000018">
    <property type="protein sequence ID" value="MFD2276047.1"/>
    <property type="molecule type" value="Genomic_DNA"/>
</dbReference>
<keyword evidence="1" id="KW-0472">Membrane</keyword>
<feature type="transmembrane region" description="Helical" evidence="1">
    <location>
        <begin position="18"/>
        <end position="38"/>
    </location>
</feature>
<dbReference type="InterPro" id="IPR052712">
    <property type="entry name" value="Acid_resist_chaperone_HdeD"/>
</dbReference>
<reference evidence="3" key="1">
    <citation type="journal article" date="2019" name="Int. J. Syst. Evol. Microbiol.">
        <title>The Global Catalogue of Microorganisms (GCM) 10K type strain sequencing project: providing services to taxonomists for standard genome sequencing and annotation.</title>
        <authorList>
            <consortium name="The Broad Institute Genomics Platform"/>
            <consortium name="The Broad Institute Genome Sequencing Center for Infectious Disease"/>
            <person name="Wu L."/>
            <person name="Ma J."/>
        </authorList>
    </citation>
    <scope>NUCLEOTIDE SEQUENCE [LARGE SCALE GENOMIC DNA]</scope>
    <source>
        <strain evidence="3">JCM 16545</strain>
    </source>
</reference>
<dbReference type="PANTHER" id="PTHR34989:SF1">
    <property type="entry name" value="PROTEIN HDED"/>
    <property type="match status" value="1"/>
</dbReference>
<feature type="transmembrane region" description="Helical" evidence="1">
    <location>
        <begin position="151"/>
        <end position="173"/>
    </location>
</feature>
<organism evidence="2 3">
    <name type="scientific">Rubritalea spongiae</name>
    <dbReference type="NCBI Taxonomy" id="430797"/>
    <lineage>
        <taxon>Bacteria</taxon>
        <taxon>Pseudomonadati</taxon>
        <taxon>Verrucomicrobiota</taxon>
        <taxon>Verrucomicrobiia</taxon>
        <taxon>Verrucomicrobiales</taxon>
        <taxon>Rubritaleaceae</taxon>
        <taxon>Rubritalea</taxon>
    </lineage>
</organism>
<name>A0ABW5E0D1_9BACT</name>
<sequence length="190" mass="20308">MDSPAISQSPILDLISKAWWLLFLRGLAAVIFALLAFTLPGMTIAVLIIYWAVYILLDGIFSLIASFKGGASAPRWWLILSGVISIIAGAVCISAPSFVAQFFIILLGWLCIFKGVVEVVGGLSAKSVLFLIGGILSTLFGIWCLKDPASVAKIIIQLVAAFSLIAGIVFILLSLKLRSRSKGLPQTIDV</sequence>
<feature type="transmembrane region" description="Helical" evidence="1">
    <location>
        <begin position="128"/>
        <end position="145"/>
    </location>
</feature>
<keyword evidence="1" id="KW-0812">Transmembrane</keyword>
<dbReference type="Proteomes" id="UP001597297">
    <property type="component" value="Unassembled WGS sequence"/>
</dbReference>
<dbReference type="RefSeq" id="WP_377095649.1">
    <property type="nucleotide sequence ID" value="NZ_JBHSJM010000001.1"/>
</dbReference>
<accession>A0ABW5E0D1</accession>
<proteinExistence type="predicted"/>
<dbReference type="PANTHER" id="PTHR34989">
    <property type="entry name" value="PROTEIN HDED"/>
    <property type="match status" value="1"/>
</dbReference>
<feature type="transmembrane region" description="Helical" evidence="1">
    <location>
        <begin position="76"/>
        <end position="96"/>
    </location>
</feature>
<gene>
    <name evidence="2" type="ORF">ACFSQZ_06170</name>
</gene>
<keyword evidence="3" id="KW-1185">Reference proteome</keyword>
<dbReference type="InterPro" id="IPR005325">
    <property type="entry name" value="DUF308_memb"/>
</dbReference>